<dbReference type="PANTHER" id="PTHR30154:SF34">
    <property type="entry name" value="TRANSCRIPTIONAL REGULATOR AZLB"/>
    <property type="match status" value="1"/>
</dbReference>
<dbReference type="InterPro" id="IPR036390">
    <property type="entry name" value="WH_DNA-bd_sf"/>
</dbReference>
<dbReference type="Pfam" id="PF13404">
    <property type="entry name" value="HTH_AsnC-type"/>
    <property type="match status" value="1"/>
</dbReference>
<proteinExistence type="predicted"/>
<evidence type="ECO:0000259" key="4">
    <source>
        <dbReference type="PROSITE" id="PS50956"/>
    </source>
</evidence>
<dbReference type="AlphaFoldDB" id="A0A2L1J5J9"/>
<dbReference type="Pfam" id="PF01037">
    <property type="entry name" value="AsnC_trans_reg"/>
    <property type="match status" value="1"/>
</dbReference>
<evidence type="ECO:0000313" key="5">
    <source>
        <dbReference type="EMBL" id="AVE03721.1"/>
    </source>
</evidence>
<dbReference type="PANTHER" id="PTHR30154">
    <property type="entry name" value="LEUCINE-RESPONSIVE REGULATORY PROTEIN"/>
    <property type="match status" value="1"/>
</dbReference>
<dbReference type="GO" id="GO:0043565">
    <property type="term" value="F:sequence-specific DNA binding"/>
    <property type="evidence" value="ECO:0007669"/>
    <property type="project" value="InterPro"/>
</dbReference>
<dbReference type="InterPro" id="IPR036388">
    <property type="entry name" value="WH-like_DNA-bd_sf"/>
</dbReference>
<dbReference type="GO" id="GO:0005829">
    <property type="term" value="C:cytosol"/>
    <property type="evidence" value="ECO:0007669"/>
    <property type="project" value="TreeGrafter"/>
</dbReference>
<dbReference type="Gene3D" id="3.30.70.920">
    <property type="match status" value="1"/>
</dbReference>
<dbReference type="Gene3D" id="1.10.10.10">
    <property type="entry name" value="Winged helix-like DNA-binding domain superfamily/Winged helix DNA-binding domain"/>
    <property type="match status" value="1"/>
</dbReference>
<gene>
    <name evidence="5" type="ORF">CYL20_03840</name>
</gene>
<sequence>MTSGTKNHAAHEGLGRIDAAIVDVLRRNGRITYKKLASLVHLSESPCQQRVRKLERLGVIRGYGAFIDERKLLPGLSLVVLVTLDEGRRCSTQKVFEALVSACPQVIECHLVSGALDYCLRIRCRDMEHFRSITESWLESTELHLEKLVAYPQLAVIKPSSTHLGIE</sequence>
<reference evidence="5 6" key="1">
    <citation type="submission" date="2017-12" db="EMBL/GenBank/DDBJ databases">
        <title>Genome sequence of Pseudomonas palleroniana MAB3.</title>
        <authorList>
            <person name="Nascimento F.X."/>
        </authorList>
    </citation>
    <scope>NUCLEOTIDE SEQUENCE [LARGE SCALE GENOMIC DNA]</scope>
    <source>
        <strain evidence="5 6">MAB3</strain>
    </source>
</reference>
<dbReference type="PRINTS" id="PR00033">
    <property type="entry name" value="HTHASNC"/>
</dbReference>
<dbReference type="SMART" id="SM00344">
    <property type="entry name" value="HTH_ASNC"/>
    <property type="match status" value="1"/>
</dbReference>
<evidence type="ECO:0000256" key="2">
    <source>
        <dbReference type="ARBA" id="ARBA00023125"/>
    </source>
</evidence>
<protein>
    <submittedName>
        <fullName evidence="5">Lrp/AsnC family transcriptional regulator</fullName>
    </submittedName>
</protein>
<dbReference type="InterPro" id="IPR019887">
    <property type="entry name" value="Tscrpt_reg_AsnC/Lrp_C"/>
</dbReference>
<keyword evidence="3" id="KW-0804">Transcription</keyword>
<keyword evidence="1" id="KW-0805">Transcription regulation</keyword>
<accession>A0A2L1J5J9</accession>
<dbReference type="RefSeq" id="WP_051550466.1">
    <property type="nucleotide sequence ID" value="NZ_CP025494.1"/>
</dbReference>
<dbReference type="EMBL" id="CP025494">
    <property type="protein sequence ID" value="AVE03721.1"/>
    <property type="molecule type" value="Genomic_DNA"/>
</dbReference>
<dbReference type="InterPro" id="IPR011008">
    <property type="entry name" value="Dimeric_a/b-barrel"/>
</dbReference>
<dbReference type="InterPro" id="IPR019888">
    <property type="entry name" value="Tscrpt_reg_AsnC-like"/>
</dbReference>
<dbReference type="SUPFAM" id="SSF54909">
    <property type="entry name" value="Dimeric alpha+beta barrel"/>
    <property type="match status" value="1"/>
</dbReference>
<evidence type="ECO:0000313" key="6">
    <source>
        <dbReference type="Proteomes" id="UP000237830"/>
    </source>
</evidence>
<dbReference type="PROSITE" id="PS50956">
    <property type="entry name" value="HTH_ASNC_2"/>
    <property type="match status" value="1"/>
</dbReference>
<dbReference type="GO" id="GO:0043200">
    <property type="term" value="P:response to amino acid"/>
    <property type="evidence" value="ECO:0007669"/>
    <property type="project" value="TreeGrafter"/>
</dbReference>
<evidence type="ECO:0000256" key="1">
    <source>
        <dbReference type="ARBA" id="ARBA00023015"/>
    </source>
</evidence>
<evidence type="ECO:0000256" key="3">
    <source>
        <dbReference type="ARBA" id="ARBA00023163"/>
    </source>
</evidence>
<keyword evidence="2" id="KW-0238">DNA-binding</keyword>
<feature type="domain" description="HTH asnC-type" evidence="4">
    <location>
        <begin position="14"/>
        <end position="77"/>
    </location>
</feature>
<dbReference type="SUPFAM" id="SSF46785">
    <property type="entry name" value="Winged helix' DNA-binding domain"/>
    <property type="match status" value="1"/>
</dbReference>
<dbReference type="Proteomes" id="UP000237830">
    <property type="component" value="Chromosome"/>
</dbReference>
<dbReference type="InterPro" id="IPR000485">
    <property type="entry name" value="AsnC-type_HTH_dom"/>
</dbReference>
<name>A0A2L1J5J9_9PSED</name>
<organism evidence="5 6">
    <name type="scientific">Pseudomonas palleroniana</name>
    <dbReference type="NCBI Taxonomy" id="191390"/>
    <lineage>
        <taxon>Bacteria</taxon>
        <taxon>Pseudomonadati</taxon>
        <taxon>Pseudomonadota</taxon>
        <taxon>Gammaproteobacteria</taxon>
        <taxon>Pseudomonadales</taxon>
        <taxon>Pseudomonadaceae</taxon>
        <taxon>Pseudomonas</taxon>
    </lineage>
</organism>